<dbReference type="GO" id="GO:0008236">
    <property type="term" value="F:serine-type peptidase activity"/>
    <property type="evidence" value="ECO:0007669"/>
    <property type="project" value="InterPro"/>
</dbReference>
<dbReference type="AlphaFoldDB" id="A0A6M5YDG7"/>
<sequence length="498" mass="57009">MNVKRLLLCSMVLIGLCHSLVPAQTLTPEQARVDLSYLKRKLDMLHPGMGFYTPQPRMEQLYDSLYNRLTAPMDYLTFFRHVSPFVTALKDGHTNLNHRKNYIGKTTRFIPFYIRPVGSQYYISHNVSADTSLRRGTTLLTINGRSVAELHHELMNNDHSGSDGDNLTGRRQWSLVQFADYYAAWYGSADSIAITYQLPGDTLIRQTRLRCPTLNGFRSVMQRRYRNEIDRRSNLSVQVVDTLTHTAVLRVSSFMGIKKTDPFQRAYNRRLKEAFQQIRKENVQNLIVDMQGNGGGIVLNSARLLRYWMPEPFTIMEHEEMKKAARAELVTRWNPLSALNFSLQYKSTRDGGFASRSSRRRYRPRKQTAFKGNLYFMMNGASFSAATSVLAKTLDAGLGTFVGEASGSAYWGDFAGHFKTITLPHSRIQLRIPLKKLTHAVVAERANGFTVEPDFTVTRSHEDLMTNRDYVLDYTMRLIRQGVVARQPIKIRPLQASR</sequence>
<dbReference type="InterPro" id="IPR029045">
    <property type="entry name" value="ClpP/crotonase-like_dom_sf"/>
</dbReference>
<feature type="chain" id="PRO_5026792488" evidence="1">
    <location>
        <begin position="24"/>
        <end position="498"/>
    </location>
</feature>
<keyword evidence="1" id="KW-0732">Signal</keyword>
<evidence type="ECO:0000313" key="3">
    <source>
        <dbReference type="EMBL" id="QJW92029.1"/>
    </source>
</evidence>
<organism evidence="3 4">
    <name type="scientific">Spirosoma taeanense</name>
    <dbReference type="NCBI Taxonomy" id="2735870"/>
    <lineage>
        <taxon>Bacteria</taxon>
        <taxon>Pseudomonadati</taxon>
        <taxon>Bacteroidota</taxon>
        <taxon>Cytophagia</taxon>
        <taxon>Cytophagales</taxon>
        <taxon>Cytophagaceae</taxon>
        <taxon>Spirosoma</taxon>
    </lineage>
</organism>
<dbReference type="Pfam" id="PF03572">
    <property type="entry name" value="Peptidase_S41"/>
    <property type="match status" value="1"/>
</dbReference>
<gene>
    <name evidence="3" type="ORF">HNV11_22915</name>
</gene>
<dbReference type="GO" id="GO:0006508">
    <property type="term" value="P:proteolysis"/>
    <property type="evidence" value="ECO:0007669"/>
    <property type="project" value="InterPro"/>
</dbReference>
<evidence type="ECO:0000256" key="1">
    <source>
        <dbReference type="SAM" id="SignalP"/>
    </source>
</evidence>
<name>A0A6M5YDG7_9BACT</name>
<dbReference type="Gene3D" id="3.90.226.10">
    <property type="entry name" value="2-enoyl-CoA Hydratase, Chain A, domain 1"/>
    <property type="match status" value="1"/>
</dbReference>
<dbReference type="KEGG" id="stae:HNV11_22915"/>
<dbReference type="Proteomes" id="UP000502756">
    <property type="component" value="Chromosome"/>
</dbReference>
<keyword evidence="4" id="KW-1185">Reference proteome</keyword>
<dbReference type="RefSeq" id="WP_171741880.1">
    <property type="nucleotide sequence ID" value="NZ_CP053435.1"/>
</dbReference>
<evidence type="ECO:0000313" key="4">
    <source>
        <dbReference type="Proteomes" id="UP000502756"/>
    </source>
</evidence>
<accession>A0A6M5YDG7</accession>
<feature type="signal peptide" evidence="1">
    <location>
        <begin position="1"/>
        <end position="23"/>
    </location>
</feature>
<evidence type="ECO:0000259" key="2">
    <source>
        <dbReference type="Pfam" id="PF03572"/>
    </source>
</evidence>
<reference evidence="3 4" key="1">
    <citation type="submission" date="2020-05" db="EMBL/GenBank/DDBJ databases">
        <title>Genome sequencing of Spirosoma sp. TS118.</title>
        <authorList>
            <person name="Lee J.-H."/>
            <person name="Jeong S."/>
            <person name="Zhao L."/>
            <person name="Jung J.-H."/>
            <person name="Kim M.-K."/>
            <person name="Lim S."/>
        </authorList>
    </citation>
    <scope>NUCLEOTIDE SEQUENCE [LARGE SCALE GENOMIC DNA]</scope>
    <source>
        <strain evidence="3 4">TS118</strain>
    </source>
</reference>
<proteinExistence type="predicted"/>
<dbReference type="EMBL" id="CP053435">
    <property type="protein sequence ID" value="QJW92029.1"/>
    <property type="molecule type" value="Genomic_DNA"/>
</dbReference>
<protein>
    <submittedName>
        <fullName evidence="3">Peptidase S41</fullName>
    </submittedName>
</protein>
<dbReference type="InterPro" id="IPR005151">
    <property type="entry name" value="Tail-specific_protease"/>
</dbReference>
<feature type="domain" description="Tail specific protease" evidence="2">
    <location>
        <begin position="246"/>
        <end position="408"/>
    </location>
</feature>
<dbReference type="SUPFAM" id="SSF52096">
    <property type="entry name" value="ClpP/crotonase"/>
    <property type="match status" value="1"/>
</dbReference>